<comment type="caution">
    <text evidence="2">The sequence shown here is derived from an EMBL/GenBank/DDBJ whole genome shotgun (WGS) entry which is preliminary data.</text>
</comment>
<gene>
    <name evidence="2" type="ORF">PCOR1329_LOCUS19779</name>
</gene>
<proteinExistence type="predicted"/>
<dbReference type="Proteomes" id="UP001189429">
    <property type="component" value="Unassembled WGS sequence"/>
</dbReference>
<sequence>EAWAEARQQCKPQLSEHSRALCQGRLERELREAFESCRAAAAAARPGGGAAPRAAEALSVPRCCLPQVLEEIGLLSGRRGDEEEVFCGKLGLLLDREDSGRVGFEGLRDFLVQALHRDGSQEEALPGLTLEEECFRHLERRLTRSVSRLLANRHRRPRADSARGSPPPLDQRGG</sequence>
<protein>
    <recommendedName>
        <fullName evidence="4">EF-hand domain-containing protein</fullName>
    </recommendedName>
</protein>
<feature type="non-terminal residue" evidence="2">
    <location>
        <position position="174"/>
    </location>
</feature>
<organism evidence="2 3">
    <name type="scientific">Prorocentrum cordatum</name>
    <dbReference type="NCBI Taxonomy" id="2364126"/>
    <lineage>
        <taxon>Eukaryota</taxon>
        <taxon>Sar</taxon>
        <taxon>Alveolata</taxon>
        <taxon>Dinophyceae</taxon>
        <taxon>Prorocentrales</taxon>
        <taxon>Prorocentraceae</taxon>
        <taxon>Prorocentrum</taxon>
    </lineage>
</organism>
<evidence type="ECO:0000256" key="1">
    <source>
        <dbReference type="SAM" id="MobiDB-lite"/>
    </source>
</evidence>
<feature type="compositionally biased region" description="Pro residues" evidence="1">
    <location>
        <begin position="165"/>
        <end position="174"/>
    </location>
</feature>
<feature type="region of interest" description="Disordered" evidence="1">
    <location>
        <begin position="153"/>
        <end position="174"/>
    </location>
</feature>
<feature type="non-terminal residue" evidence="2">
    <location>
        <position position="1"/>
    </location>
</feature>
<evidence type="ECO:0008006" key="4">
    <source>
        <dbReference type="Google" id="ProtNLM"/>
    </source>
</evidence>
<evidence type="ECO:0000313" key="2">
    <source>
        <dbReference type="EMBL" id="CAK0817058.1"/>
    </source>
</evidence>
<reference evidence="2" key="1">
    <citation type="submission" date="2023-10" db="EMBL/GenBank/DDBJ databases">
        <authorList>
            <person name="Chen Y."/>
            <person name="Shah S."/>
            <person name="Dougan E. K."/>
            <person name="Thang M."/>
            <person name="Chan C."/>
        </authorList>
    </citation>
    <scope>NUCLEOTIDE SEQUENCE [LARGE SCALE GENOMIC DNA]</scope>
</reference>
<evidence type="ECO:0000313" key="3">
    <source>
        <dbReference type="Proteomes" id="UP001189429"/>
    </source>
</evidence>
<dbReference type="EMBL" id="CAUYUJ010006343">
    <property type="protein sequence ID" value="CAK0817058.1"/>
    <property type="molecule type" value="Genomic_DNA"/>
</dbReference>
<name>A0ABN9RDJ4_9DINO</name>
<keyword evidence="3" id="KW-1185">Reference proteome</keyword>
<accession>A0ABN9RDJ4</accession>